<dbReference type="EMBL" id="JBBWWQ010000003">
    <property type="protein sequence ID" value="KAK8951500.1"/>
    <property type="molecule type" value="Genomic_DNA"/>
</dbReference>
<evidence type="ECO:0000256" key="6">
    <source>
        <dbReference type="ARBA" id="ARBA00022777"/>
    </source>
</evidence>
<dbReference type="Gene3D" id="1.10.510.10">
    <property type="entry name" value="Transferase(Phosphotransferase) domain 1"/>
    <property type="match status" value="1"/>
</dbReference>
<feature type="region of interest" description="Disordered" evidence="10">
    <location>
        <begin position="558"/>
        <end position="587"/>
    </location>
</feature>
<dbReference type="GO" id="GO:0000307">
    <property type="term" value="C:cyclin-dependent protein kinase holoenzyme complex"/>
    <property type="evidence" value="ECO:0007669"/>
    <property type="project" value="TreeGrafter"/>
</dbReference>
<dbReference type="AlphaFoldDB" id="A0AAP0BXG2"/>
<keyword evidence="6 12" id="KW-0418">Kinase</keyword>
<dbReference type="PANTHER" id="PTHR24056">
    <property type="entry name" value="CELL DIVISION PROTEIN KINASE"/>
    <property type="match status" value="1"/>
</dbReference>
<evidence type="ECO:0000256" key="7">
    <source>
        <dbReference type="ARBA" id="ARBA00022840"/>
    </source>
</evidence>
<keyword evidence="7 9" id="KW-0067">ATP-binding</keyword>
<dbReference type="GO" id="GO:0008353">
    <property type="term" value="F:RNA polymerase II CTD heptapeptide repeat kinase activity"/>
    <property type="evidence" value="ECO:0007669"/>
    <property type="project" value="UniProtKB-EC"/>
</dbReference>
<keyword evidence="5 9" id="KW-0547">Nucleotide-binding</keyword>
<dbReference type="InterPro" id="IPR050108">
    <property type="entry name" value="CDK"/>
</dbReference>
<dbReference type="GO" id="GO:0032968">
    <property type="term" value="P:positive regulation of transcription elongation by RNA polymerase II"/>
    <property type="evidence" value="ECO:0007669"/>
    <property type="project" value="TreeGrafter"/>
</dbReference>
<proteinExistence type="inferred from homology"/>
<dbReference type="PROSITE" id="PS00108">
    <property type="entry name" value="PROTEIN_KINASE_ST"/>
    <property type="match status" value="1"/>
</dbReference>
<feature type="compositionally biased region" description="Polar residues" evidence="10">
    <location>
        <begin position="513"/>
        <end position="526"/>
    </location>
</feature>
<dbReference type="SUPFAM" id="SSF56112">
    <property type="entry name" value="Protein kinase-like (PK-like)"/>
    <property type="match status" value="1"/>
</dbReference>
<feature type="compositionally biased region" description="Polar residues" evidence="10">
    <location>
        <begin position="576"/>
        <end position="587"/>
    </location>
</feature>
<feature type="compositionally biased region" description="Basic and acidic residues" evidence="10">
    <location>
        <begin position="492"/>
        <end position="501"/>
    </location>
</feature>
<feature type="compositionally biased region" description="Polar residues" evidence="10">
    <location>
        <begin position="625"/>
        <end position="649"/>
    </location>
</feature>
<comment type="similarity">
    <text evidence="1">Belongs to the protein kinase superfamily. CMGC Ser/Thr protein kinase family. CDC2/CDKX subfamily.</text>
</comment>
<feature type="domain" description="Protein kinase" evidence="11">
    <location>
        <begin position="165"/>
        <end position="449"/>
    </location>
</feature>
<comment type="catalytic activity">
    <reaction evidence="8">
        <text>[DNA-directed RNA polymerase] + ATP = phospho-[DNA-directed RNA polymerase] + ADP + H(+)</text>
        <dbReference type="Rhea" id="RHEA:10216"/>
        <dbReference type="Rhea" id="RHEA-COMP:11321"/>
        <dbReference type="Rhea" id="RHEA-COMP:11322"/>
        <dbReference type="ChEBI" id="CHEBI:15378"/>
        <dbReference type="ChEBI" id="CHEBI:30616"/>
        <dbReference type="ChEBI" id="CHEBI:43176"/>
        <dbReference type="ChEBI" id="CHEBI:68546"/>
        <dbReference type="ChEBI" id="CHEBI:456216"/>
        <dbReference type="EC" id="2.7.11.23"/>
    </reaction>
</comment>
<dbReference type="InterPro" id="IPR017441">
    <property type="entry name" value="Protein_kinase_ATP_BS"/>
</dbReference>
<evidence type="ECO:0000256" key="3">
    <source>
        <dbReference type="ARBA" id="ARBA00022527"/>
    </source>
</evidence>
<dbReference type="Gene3D" id="3.30.200.20">
    <property type="entry name" value="Phosphorylase Kinase, domain 1"/>
    <property type="match status" value="1"/>
</dbReference>
<dbReference type="InterPro" id="IPR011009">
    <property type="entry name" value="Kinase-like_dom_sf"/>
</dbReference>
<feature type="region of interest" description="Disordered" evidence="10">
    <location>
        <begin position="78"/>
        <end position="122"/>
    </location>
</feature>
<feature type="region of interest" description="Disordered" evidence="10">
    <location>
        <begin position="460"/>
        <end position="542"/>
    </location>
</feature>
<evidence type="ECO:0000313" key="12">
    <source>
        <dbReference type="EMBL" id="KAK8951500.1"/>
    </source>
</evidence>
<dbReference type="FunFam" id="3.30.200.20:FF:000021">
    <property type="entry name" value="probable serine/threonine-protein kinase At1g54610"/>
    <property type="match status" value="1"/>
</dbReference>
<evidence type="ECO:0000256" key="2">
    <source>
        <dbReference type="ARBA" id="ARBA00012409"/>
    </source>
</evidence>
<evidence type="ECO:0000256" key="9">
    <source>
        <dbReference type="PROSITE-ProRule" id="PRU10141"/>
    </source>
</evidence>
<accession>A0AAP0BXG2</accession>
<name>A0AAP0BXG2_9ASPA</name>
<evidence type="ECO:0000256" key="1">
    <source>
        <dbReference type="ARBA" id="ARBA00006485"/>
    </source>
</evidence>
<evidence type="ECO:0000256" key="10">
    <source>
        <dbReference type="SAM" id="MobiDB-lite"/>
    </source>
</evidence>
<dbReference type="CDD" id="cd07840">
    <property type="entry name" value="STKc_CDK9_like"/>
    <property type="match status" value="1"/>
</dbReference>
<dbReference type="SMART" id="SM00220">
    <property type="entry name" value="S_TKc"/>
    <property type="match status" value="1"/>
</dbReference>
<evidence type="ECO:0000256" key="4">
    <source>
        <dbReference type="ARBA" id="ARBA00022679"/>
    </source>
</evidence>
<dbReference type="PROSITE" id="PS00107">
    <property type="entry name" value="PROTEIN_KINASE_ATP"/>
    <property type="match status" value="1"/>
</dbReference>
<reference evidence="12 13" key="1">
    <citation type="journal article" date="2022" name="Nat. Plants">
        <title>Genomes of leafy and leafless Platanthera orchids illuminate the evolution of mycoheterotrophy.</title>
        <authorList>
            <person name="Li M.H."/>
            <person name="Liu K.W."/>
            <person name="Li Z."/>
            <person name="Lu H.C."/>
            <person name="Ye Q.L."/>
            <person name="Zhang D."/>
            <person name="Wang J.Y."/>
            <person name="Li Y.F."/>
            <person name="Zhong Z.M."/>
            <person name="Liu X."/>
            <person name="Yu X."/>
            <person name="Liu D.K."/>
            <person name="Tu X.D."/>
            <person name="Liu B."/>
            <person name="Hao Y."/>
            <person name="Liao X.Y."/>
            <person name="Jiang Y.T."/>
            <person name="Sun W.H."/>
            <person name="Chen J."/>
            <person name="Chen Y.Q."/>
            <person name="Ai Y."/>
            <person name="Zhai J.W."/>
            <person name="Wu S.S."/>
            <person name="Zhou Z."/>
            <person name="Hsiao Y.Y."/>
            <person name="Wu W.L."/>
            <person name="Chen Y.Y."/>
            <person name="Lin Y.F."/>
            <person name="Hsu J.L."/>
            <person name="Li C.Y."/>
            <person name="Wang Z.W."/>
            <person name="Zhao X."/>
            <person name="Zhong W.Y."/>
            <person name="Ma X.K."/>
            <person name="Ma L."/>
            <person name="Huang J."/>
            <person name="Chen G.Z."/>
            <person name="Huang M.Z."/>
            <person name="Huang L."/>
            <person name="Peng D.H."/>
            <person name="Luo Y.B."/>
            <person name="Zou S.Q."/>
            <person name="Chen S.P."/>
            <person name="Lan S."/>
            <person name="Tsai W.C."/>
            <person name="Van de Peer Y."/>
            <person name="Liu Z.J."/>
        </authorList>
    </citation>
    <scope>NUCLEOTIDE SEQUENCE [LARGE SCALE GENOMIC DNA]</scope>
    <source>
        <strain evidence="12">Lor287</strain>
    </source>
</reference>
<dbReference type="InterPro" id="IPR008271">
    <property type="entry name" value="Ser/Thr_kinase_AS"/>
</dbReference>
<evidence type="ECO:0000259" key="11">
    <source>
        <dbReference type="PROSITE" id="PS50011"/>
    </source>
</evidence>
<feature type="region of interest" description="Disordered" evidence="10">
    <location>
        <begin position="617"/>
        <end position="659"/>
    </location>
</feature>
<dbReference type="PANTHER" id="PTHR24056:SF397">
    <property type="entry name" value="OS11G0242500 PROTEIN"/>
    <property type="match status" value="1"/>
</dbReference>
<feature type="compositionally biased region" description="Basic and acidic residues" evidence="10">
    <location>
        <begin position="466"/>
        <end position="484"/>
    </location>
</feature>
<dbReference type="InterPro" id="IPR000719">
    <property type="entry name" value="Prot_kinase_dom"/>
</dbReference>
<keyword evidence="3" id="KW-0723">Serine/threonine-protein kinase</keyword>
<dbReference type="EC" id="2.7.11.23" evidence="2"/>
<feature type="binding site" evidence="9">
    <location>
        <position position="194"/>
    </location>
    <ligand>
        <name>ATP</name>
        <dbReference type="ChEBI" id="CHEBI:30616"/>
    </ligand>
</feature>
<dbReference type="Proteomes" id="UP001418222">
    <property type="component" value="Unassembled WGS sequence"/>
</dbReference>
<dbReference type="PROSITE" id="PS50011">
    <property type="entry name" value="PROTEIN_KINASE_DOM"/>
    <property type="match status" value="1"/>
</dbReference>
<keyword evidence="4" id="KW-0808">Transferase</keyword>
<keyword evidence="13" id="KW-1185">Reference proteome</keyword>
<comment type="caution">
    <text evidence="12">The sequence shown here is derived from an EMBL/GenBank/DDBJ whole genome shotgun (WGS) entry which is preliminary data.</text>
</comment>
<evidence type="ECO:0000256" key="5">
    <source>
        <dbReference type="ARBA" id="ARBA00022741"/>
    </source>
</evidence>
<feature type="compositionally biased region" description="Basic and acidic residues" evidence="10">
    <location>
        <begin position="85"/>
        <end position="101"/>
    </location>
</feature>
<organism evidence="12 13">
    <name type="scientific">Platanthera zijinensis</name>
    <dbReference type="NCBI Taxonomy" id="2320716"/>
    <lineage>
        <taxon>Eukaryota</taxon>
        <taxon>Viridiplantae</taxon>
        <taxon>Streptophyta</taxon>
        <taxon>Embryophyta</taxon>
        <taxon>Tracheophyta</taxon>
        <taxon>Spermatophyta</taxon>
        <taxon>Magnoliopsida</taxon>
        <taxon>Liliopsida</taxon>
        <taxon>Asparagales</taxon>
        <taxon>Orchidaceae</taxon>
        <taxon>Orchidoideae</taxon>
        <taxon>Orchideae</taxon>
        <taxon>Orchidinae</taxon>
        <taxon>Platanthera</taxon>
    </lineage>
</organism>
<dbReference type="Pfam" id="PF00069">
    <property type="entry name" value="Pkinase"/>
    <property type="match status" value="1"/>
</dbReference>
<dbReference type="GO" id="GO:0005634">
    <property type="term" value="C:nucleus"/>
    <property type="evidence" value="ECO:0007669"/>
    <property type="project" value="TreeGrafter"/>
</dbReference>
<evidence type="ECO:0000313" key="13">
    <source>
        <dbReference type="Proteomes" id="UP001418222"/>
    </source>
</evidence>
<dbReference type="GO" id="GO:0005524">
    <property type="term" value="F:ATP binding"/>
    <property type="evidence" value="ECO:0007669"/>
    <property type="project" value="UniProtKB-UniRule"/>
</dbReference>
<gene>
    <name evidence="12" type="ORF">KSP39_PZI004253</name>
</gene>
<dbReference type="FunFam" id="1.10.510.10:FF:000043">
    <property type="entry name" value="probable serine/threonine-protein kinase At1g54610"/>
    <property type="match status" value="1"/>
</dbReference>
<sequence length="726" mass="81054">MGCISSKQIERGNSFSGRRRQSLKRLVASSEGDDTVVFDVDARLGRESIDGGRVRLIPEPKENDLNLAPLPLENGIVKAGASSDNTEKSRVQERLVSHEGRASQANLSSVVGDEEDKQQPQQQQNLFRLSNGVLTEHEAAGWPSWLTKVAGEAVKGWLPRKLDSFSNMEKIGQGTYSSVYKARDLITGKNVALKKVRFVNLDAESIRFMAREIYVLRRLDHPNVIKLEGLVASKMSSSLWLIFQYMEHDLAGLAARPGIGFTLSQVKCFMEQLFNGLNHCHNNGVLHRDIKGANLLISDDGILKIADFGLATFFSNELKHPLTSRVVTLWYRPPELLLGAQDYGISVDLWSSGCILAELLAGKPIMPGRTEVEQLHMIFKLCGSPSEEYWRKSKLPHATVFKPQHPYRSTISEEFKNIPTTAVGLIEKLLAVDPADRGTSFTALQSDFFTVEPIACDPSELPKYPPSKEFDAKKLMDVEAGRRREANKKRNNHEFGREVPKHSKGMQRLEANAESQNENARSSSAKYNPKEDNLMGCLNEQPRGVPEHRFALHGEYGASTSKNSKEDLRHGVPGHPSSSFGRPNNFHVSRSQRSHLANGFSGLSGPLETSITSTTKFADKKDGQDQSNRPMQLHGSTYNQFDVDNASSTYHKKGERGRESVEAYLTKRNRIIYSGPLIPMGDNIEEMLREHERQIEQAVRKACNDRTKKKCGVKGQSEAQILTGKY</sequence>
<evidence type="ECO:0000256" key="8">
    <source>
        <dbReference type="ARBA" id="ARBA00049280"/>
    </source>
</evidence>
<protein>
    <recommendedName>
        <fullName evidence="2">[RNA-polymerase]-subunit kinase</fullName>
        <ecNumber evidence="2">2.7.11.23</ecNumber>
    </recommendedName>
</protein>